<dbReference type="AlphaFoldDB" id="A0A923RTH9"/>
<reference evidence="3" key="1">
    <citation type="submission" date="2020-08" db="EMBL/GenBank/DDBJ databases">
        <title>Genome public.</title>
        <authorList>
            <person name="Liu C."/>
            <person name="Sun Q."/>
        </authorList>
    </citation>
    <scope>NUCLEOTIDE SEQUENCE</scope>
    <source>
        <strain evidence="3">BX1005</strain>
    </source>
</reference>
<accession>A0A923RTH9</accession>
<evidence type="ECO:0000259" key="2">
    <source>
        <dbReference type="PROSITE" id="PS50943"/>
    </source>
</evidence>
<keyword evidence="1" id="KW-0238">DNA-binding</keyword>
<dbReference type="GO" id="GO:0005829">
    <property type="term" value="C:cytosol"/>
    <property type="evidence" value="ECO:0007669"/>
    <property type="project" value="TreeGrafter"/>
</dbReference>
<evidence type="ECO:0000256" key="1">
    <source>
        <dbReference type="ARBA" id="ARBA00023125"/>
    </source>
</evidence>
<dbReference type="GO" id="GO:0003677">
    <property type="term" value="F:DNA binding"/>
    <property type="evidence" value="ECO:0007669"/>
    <property type="project" value="UniProtKB-KW"/>
</dbReference>
<gene>
    <name evidence="3" type="ORF">H8S17_10980</name>
</gene>
<evidence type="ECO:0000313" key="3">
    <source>
        <dbReference type="EMBL" id="MBC5714713.1"/>
    </source>
</evidence>
<dbReference type="SMART" id="SM00530">
    <property type="entry name" value="HTH_XRE"/>
    <property type="match status" value="1"/>
</dbReference>
<dbReference type="Proteomes" id="UP000606720">
    <property type="component" value="Unassembled WGS sequence"/>
</dbReference>
<sequence length="100" mass="11593">MVNNMKFDDYLQEQLKDPDFKKEWDDIQPEMDVIRAMIDARIEQNLTQKELAARTGIDQADISKLENGTRNPSLKLLKKLASGLGMQLKIEFVPMQTLRK</sequence>
<dbReference type="PROSITE" id="PS50943">
    <property type="entry name" value="HTH_CROC1"/>
    <property type="match status" value="1"/>
</dbReference>
<dbReference type="PANTHER" id="PTHR46797">
    <property type="entry name" value="HTH-TYPE TRANSCRIPTIONAL REGULATOR"/>
    <property type="match status" value="1"/>
</dbReference>
<dbReference type="SUPFAM" id="SSF47413">
    <property type="entry name" value="lambda repressor-like DNA-binding domains"/>
    <property type="match status" value="1"/>
</dbReference>
<proteinExistence type="predicted"/>
<feature type="domain" description="HTH cro/C1-type" evidence="2">
    <location>
        <begin position="37"/>
        <end position="93"/>
    </location>
</feature>
<protein>
    <submittedName>
        <fullName evidence="3">Helix-turn-helix transcriptional regulator</fullName>
    </submittedName>
</protein>
<dbReference type="Pfam" id="PF01381">
    <property type="entry name" value="HTH_3"/>
    <property type="match status" value="1"/>
</dbReference>
<name>A0A923RTH9_9FIRM</name>
<keyword evidence="4" id="KW-1185">Reference proteome</keyword>
<dbReference type="RefSeq" id="WP_186867346.1">
    <property type="nucleotide sequence ID" value="NZ_JACOPH010000009.1"/>
</dbReference>
<dbReference type="EMBL" id="JACOPH010000009">
    <property type="protein sequence ID" value="MBC5714713.1"/>
    <property type="molecule type" value="Genomic_DNA"/>
</dbReference>
<dbReference type="GO" id="GO:0003700">
    <property type="term" value="F:DNA-binding transcription factor activity"/>
    <property type="evidence" value="ECO:0007669"/>
    <property type="project" value="TreeGrafter"/>
</dbReference>
<dbReference type="CDD" id="cd00093">
    <property type="entry name" value="HTH_XRE"/>
    <property type="match status" value="1"/>
</dbReference>
<dbReference type="InterPro" id="IPR050807">
    <property type="entry name" value="TransReg_Diox_bact_type"/>
</dbReference>
<dbReference type="InterPro" id="IPR001387">
    <property type="entry name" value="Cro/C1-type_HTH"/>
</dbReference>
<organism evidence="3 4">
    <name type="scientific">Roseburia zhanii</name>
    <dbReference type="NCBI Taxonomy" id="2763064"/>
    <lineage>
        <taxon>Bacteria</taxon>
        <taxon>Bacillati</taxon>
        <taxon>Bacillota</taxon>
        <taxon>Clostridia</taxon>
        <taxon>Lachnospirales</taxon>
        <taxon>Lachnospiraceae</taxon>
        <taxon>Roseburia</taxon>
    </lineage>
</organism>
<dbReference type="InterPro" id="IPR010982">
    <property type="entry name" value="Lambda_DNA-bd_dom_sf"/>
</dbReference>
<comment type="caution">
    <text evidence="3">The sequence shown here is derived from an EMBL/GenBank/DDBJ whole genome shotgun (WGS) entry which is preliminary data.</text>
</comment>
<dbReference type="PANTHER" id="PTHR46797:SF1">
    <property type="entry name" value="METHYLPHOSPHONATE SYNTHASE"/>
    <property type="match status" value="1"/>
</dbReference>
<evidence type="ECO:0000313" key="4">
    <source>
        <dbReference type="Proteomes" id="UP000606720"/>
    </source>
</evidence>
<dbReference type="Gene3D" id="1.10.260.40">
    <property type="entry name" value="lambda repressor-like DNA-binding domains"/>
    <property type="match status" value="1"/>
</dbReference>